<evidence type="ECO:0000256" key="1">
    <source>
        <dbReference type="SAM" id="MobiDB-lite"/>
    </source>
</evidence>
<feature type="region of interest" description="Disordered" evidence="1">
    <location>
        <begin position="117"/>
        <end position="167"/>
    </location>
</feature>
<dbReference type="Gene3D" id="3.30.70.330">
    <property type="match status" value="1"/>
</dbReference>
<dbReference type="SUPFAM" id="SSF54928">
    <property type="entry name" value="RNA-binding domain, RBD"/>
    <property type="match status" value="1"/>
</dbReference>
<gene>
    <name evidence="2" type="ORF">M8C21_021396</name>
</gene>
<evidence type="ECO:0000313" key="2">
    <source>
        <dbReference type="EMBL" id="KAI7730797.1"/>
    </source>
</evidence>
<protein>
    <submittedName>
        <fullName evidence="2">Uncharacterized protein</fullName>
    </submittedName>
</protein>
<dbReference type="AlphaFoldDB" id="A0AAD5G718"/>
<dbReference type="PANTHER" id="PTHR12999:SF7">
    <property type="entry name" value="TRANSCRIPTION INITIATION FACTOR TFIID SUBUNIT 15B"/>
    <property type="match status" value="1"/>
</dbReference>
<evidence type="ECO:0000313" key="3">
    <source>
        <dbReference type="Proteomes" id="UP001206925"/>
    </source>
</evidence>
<dbReference type="InterPro" id="IPR035979">
    <property type="entry name" value="RBD_domain_sf"/>
</dbReference>
<feature type="compositionally biased region" description="Gly residues" evidence="1">
    <location>
        <begin position="125"/>
        <end position="141"/>
    </location>
</feature>
<accession>A0AAD5G718</accession>
<dbReference type="Proteomes" id="UP001206925">
    <property type="component" value="Unassembled WGS sequence"/>
</dbReference>
<feature type="compositionally biased region" description="Basic and acidic residues" evidence="1">
    <location>
        <begin position="142"/>
        <end position="158"/>
    </location>
</feature>
<dbReference type="PANTHER" id="PTHR12999">
    <property type="entry name" value="ZINC FINGER RAN-BINDING DOMAIN-CONTAINING PROTEIN 2 ZRANB2-RELATED"/>
    <property type="match status" value="1"/>
</dbReference>
<reference evidence="2" key="1">
    <citation type="submission" date="2022-06" db="EMBL/GenBank/DDBJ databases">
        <title>Uncovering the hologenomic basis of an extraordinary plant invasion.</title>
        <authorList>
            <person name="Bieker V.C."/>
            <person name="Martin M.D."/>
            <person name="Gilbert T."/>
            <person name="Hodgins K."/>
            <person name="Battlay P."/>
            <person name="Petersen B."/>
            <person name="Wilson J."/>
        </authorList>
    </citation>
    <scope>NUCLEOTIDE SEQUENCE</scope>
    <source>
        <strain evidence="2">AA19_3_7</strain>
        <tissue evidence="2">Leaf</tissue>
    </source>
</reference>
<dbReference type="GO" id="GO:0003676">
    <property type="term" value="F:nucleic acid binding"/>
    <property type="evidence" value="ECO:0007669"/>
    <property type="project" value="InterPro"/>
</dbReference>
<proteinExistence type="predicted"/>
<organism evidence="2 3">
    <name type="scientific">Ambrosia artemisiifolia</name>
    <name type="common">Common ragweed</name>
    <dbReference type="NCBI Taxonomy" id="4212"/>
    <lineage>
        <taxon>Eukaryota</taxon>
        <taxon>Viridiplantae</taxon>
        <taxon>Streptophyta</taxon>
        <taxon>Embryophyta</taxon>
        <taxon>Tracheophyta</taxon>
        <taxon>Spermatophyta</taxon>
        <taxon>Magnoliopsida</taxon>
        <taxon>eudicotyledons</taxon>
        <taxon>Gunneridae</taxon>
        <taxon>Pentapetalae</taxon>
        <taxon>asterids</taxon>
        <taxon>campanulids</taxon>
        <taxon>Asterales</taxon>
        <taxon>Asteraceae</taxon>
        <taxon>Asteroideae</taxon>
        <taxon>Heliantheae alliance</taxon>
        <taxon>Heliantheae</taxon>
        <taxon>Ambrosia</taxon>
    </lineage>
</organism>
<name>A0AAD5G718_AMBAR</name>
<sequence length="167" mass="18111">MVATKEETAVVMIRVLQLDMVDLIAATLNHPAHITLMELMLFPLLQATMVGRIKQKRGYKDQWPYNIKIYTDEQGKNKGDAALVYEDPSAAHSAGGFYNNYELRGHKISVGMAEKSAPRAPSAYGQGGGGGRGGGGGYGGGGDRRRDNNRDGGPDRNYHGGNRSRPY</sequence>
<keyword evidence="3" id="KW-1185">Reference proteome</keyword>
<dbReference type="InterPro" id="IPR012677">
    <property type="entry name" value="Nucleotide-bd_a/b_plait_sf"/>
</dbReference>
<dbReference type="EMBL" id="JAMZMK010010626">
    <property type="protein sequence ID" value="KAI7730797.1"/>
    <property type="molecule type" value="Genomic_DNA"/>
</dbReference>
<comment type="caution">
    <text evidence="2">The sequence shown here is derived from an EMBL/GenBank/DDBJ whole genome shotgun (WGS) entry which is preliminary data.</text>
</comment>